<evidence type="ECO:0000313" key="2">
    <source>
        <dbReference type="Proteomes" id="UP000053831"/>
    </source>
</evidence>
<sequence>MCHQITYHLVCEHTSTQMHYCAEATTNGRIPCKNFTRDTIPYLALAHGGGNNNKRHRDHAQQPPPCPLTNCPFRYLGGAWNCCWCGYTQNRTGRCGNVMIGDGGEKSLFRCEHICCSMCQPGNDEL</sequence>
<gene>
    <name evidence="1" type="ORF">ESCO_001864</name>
</gene>
<dbReference type="OrthoDB" id="5149687at2759"/>
<reference evidence="1 2" key="1">
    <citation type="submission" date="2015-07" db="EMBL/GenBank/DDBJ databases">
        <title>The genome of the fungus Escovopsis weberi, a specialized disease agent of ant agriculture.</title>
        <authorList>
            <person name="de Man T.J."/>
            <person name="Stajich J.E."/>
            <person name="Kubicek C.P."/>
            <person name="Chenthamara K."/>
            <person name="Atanasova L."/>
            <person name="Druzhinina I.S."/>
            <person name="Birnbaum S."/>
            <person name="Barribeau S.M."/>
            <person name="Teiling C."/>
            <person name="Suen G."/>
            <person name="Currie C."/>
            <person name="Gerardo N.M."/>
        </authorList>
    </citation>
    <scope>NUCLEOTIDE SEQUENCE [LARGE SCALE GENOMIC DNA]</scope>
</reference>
<dbReference type="EMBL" id="LGSR01000006">
    <property type="protein sequence ID" value="KOS21943.1"/>
    <property type="molecule type" value="Genomic_DNA"/>
</dbReference>
<dbReference type="AlphaFoldDB" id="A0A0M9VWC8"/>
<accession>A0A0M9VWC8</accession>
<keyword evidence="2" id="KW-1185">Reference proteome</keyword>
<proteinExistence type="predicted"/>
<comment type="caution">
    <text evidence="1">The sequence shown here is derived from an EMBL/GenBank/DDBJ whole genome shotgun (WGS) entry which is preliminary data.</text>
</comment>
<name>A0A0M9VWC8_ESCWE</name>
<dbReference type="Proteomes" id="UP000053831">
    <property type="component" value="Unassembled WGS sequence"/>
</dbReference>
<evidence type="ECO:0000313" key="1">
    <source>
        <dbReference type="EMBL" id="KOS21943.1"/>
    </source>
</evidence>
<protein>
    <submittedName>
        <fullName evidence="1">Uncharacterized protein</fullName>
    </submittedName>
</protein>
<organism evidence="1 2">
    <name type="scientific">Escovopsis weberi</name>
    <dbReference type="NCBI Taxonomy" id="150374"/>
    <lineage>
        <taxon>Eukaryota</taxon>
        <taxon>Fungi</taxon>
        <taxon>Dikarya</taxon>
        <taxon>Ascomycota</taxon>
        <taxon>Pezizomycotina</taxon>
        <taxon>Sordariomycetes</taxon>
        <taxon>Hypocreomycetidae</taxon>
        <taxon>Hypocreales</taxon>
        <taxon>Hypocreaceae</taxon>
        <taxon>Escovopsis</taxon>
    </lineage>
</organism>